<reference evidence="1 2" key="1">
    <citation type="journal article" date="2019" name="Commun. Biol.">
        <title>The bagworm genome reveals a unique fibroin gene that provides high tensile strength.</title>
        <authorList>
            <person name="Kono N."/>
            <person name="Nakamura H."/>
            <person name="Ohtoshi R."/>
            <person name="Tomita M."/>
            <person name="Numata K."/>
            <person name="Arakawa K."/>
        </authorList>
    </citation>
    <scope>NUCLEOTIDE SEQUENCE [LARGE SCALE GENOMIC DNA]</scope>
</reference>
<gene>
    <name evidence="1" type="ORF">EVAR_24890_1</name>
</gene>
<protein>
    <submittedName>
        <fullName evidence="1">Uncharacterized protein</fullName>
    </submittedName>
</protein>
<name>A0A4C1V6F3_EUMVA</name>
<dbReference type="AlphaFoldDB" id="A0A4C1V6F3"/>
<dbReference type="EMBL" id="BGZK01000282">
    <property type="protein sequence ID" value="GBP33976.1"/>
    <property type="molecule type" value="Genomic_DNA"/>
</dbReference>
<evidence type="ECO:0000313" key="2">
    <source>
        <dbReference type="Proteomes" id="UP000299102"/>
    </source>
</evidence>
<sequence>MNAETSRHRLSTGSERAHCLLAGPEGASCCAADAFRCIPRPSLKFDTARRHDGAVARAAADTGRQCSPGDLSSREPARAATRQRARVKSAAFGVLVLCNATTAAECGPLEINLVTIRIRWEKSTKQVSRAGSGLETTTRYESNRTGTRRWNEMGIQSKNTSGIRGEIGVEPVVDKLERHGQDVAENMYTATRDDLDSLDRSWFIIRSQLQTLEKWGFSRSTVGLLLSNNGPAEVYTTVGTARQTSPKNGASDLIELENSSVDSPVIRIQTF</sequence>
<keyword evidence="2" id="KW-1185">Reference proteome</keyword>
<comment type="caution">
    <text evidence="1">The sequence shown here is derived from an EMBL/GenBank/DDBJ whole genome shotgun (WGS) entry which is preliminary data.</text>
</comment>
<organism evidence="1 2">
    <name type="scientific">Eumeta variegata</name>
    <name type="common">Bagworm moth</name>
    <name type="synonym">Eumeta japonica</name>
    <dbReference type="NCBI Taxonomy" id="151549"/>
    <lineage>
        <taxon>Eukaryota</taxon>
        <taxon>Metazoa</taxon>
        <taxon>Ecdysozoa</taxon>
        <taxon>Arthropoda</taxon>
        <taxon>Hexapoda</taxon>
        <taxon>Insecta</taxon>
        <taxon>Pterygota</taxon>
        <taxon>Neoptera</taxon>
        <taxon>Endopterygota</taxon>
        <taxon>Lepidoptera</taxon>
        <taxon>Glossata</taxon>
        <taxon>Ditrysia</taxon>
        <taxon>Tineoidea</taxon>
        <taxon>Psychidae</taxon>
        <taxon>Oiketicinae</taxon>
        <taxon>Eumeta</taxon>
    </lineage>
</organism>
<evidence type="ECO:0000313" key="1">
    <source>
        <dbReference type="EMBL" id="GBP33976.1"/>
    </source>
</evidence>
<dbReference type="Proteomes" id="UP000299102">
    <property type="component" value="Unassembled WGS sequence"/>
</dbReference>
<accession>A0A4C1V6F3</accession>
<proteinExistence type="predicted"/>